<proteinExistence type="predicted"/>
<dbReference type="GO" id="GO:0003677">
    <property type="term" value="F:DNA binding"/>
    <property type="evidence" value="ECO:0007669"/>
    <property type="project" value="UniProtKB-UniRule"/>
</dbReference>
<feature type="domain" description="OmpR/PhoB-type" evidence="5">
    <location>
        <begin position="107"/>
        <end position="207"/>
    </location>
</feature>
<dbReference type="GO" id="GO:0006355">
    <property type="term" value="P:regulation of DNA-templated transcription"/>
    <property type="evidence" value="ECO:0007669"/>
    <property type="project" value="InterPro"/>
</dbReference>
<evidence type="ECO:0000313" key="7">
    <source>
        <dbReference type="Proteomes" id="UP000503088"/>
    </source>
</evidence>
<evidence type="ECO:0000259" key="5">
    <source>
        <dbReference type="PROSITE" id="PS51755"/>
    </source>
</evidence>
<evidence type="ECO:0000256" key="1">
    <source>
        <dbReference type="ARBA" id="ARBA00023015"/>
    </source>
</evidence>
<dbReference type="EMBL" id="CP048104">
    <property type="protein sequence ID" value="QKG85398.1"/>
    <property type="molecule type" value="Genomic_DNA"/>
</dbReference>
<name>A0A7D4CPJ9_9BACL</name>
<dbReference type="AlphaFoldDB" id="A0A7D4CPJ9"/>
<keyword evidence="2 4" id="KW-0238">DNA-binding</keyword>
<dbReference type="InterPro" id="IPR036388">
    <property type="entry name" value="WH-like_DNA-bd_sf"/>
</dbReference>
<feature type="DNA-binding region" description="OmpR/PhoB-type" evidence="4">
    <location>
        <begin position="107"/>
        <end position="207"/>
    </location>
</feature>
<dbReference type="Gene3D" id="1.10.10.10">
    <property type="entry name" value="Winged helix-like DNA-binding domain superfamily/Winged helix DNA-binding domain"/>
    <property type="match status" value="1"/>
</dbReference>
<evidence type="ECO:0000256" key="2">
    <source>
        <dbReference type="ARBA" id="ARBA00023125"/>
    </source>
</evidence>
<dbReference type="RefSeq" id="WP_173224009.1">
    <property type="nucleotide sequence ID" value="NZ_CP048104.1"/>
</dbReference>
<dbReference type="InterPro" id="IPR016032">
    <property type="entry name" value="Sig_transdc_resp-reg_C-effctor"/>
</dbReference>
<evidence type="ECO:0000313" key="6">
    <source>
        <dbReference type="EMBL" id="QKG85398.1"/>
    </source>
</evidence>
<accession>A0A7D4CPJ9</accession>
<reference evidence="6 7" key="1">
    <citation type="submission" date="2020-01" db="EMBL/GenBank/DDBJ databases">
        <authorList>
            <person name="Gulvik C.A."/>
            <person name="Batra D.G."/>
        </authorList>
    </citation>
    <scope>NUCLEOTIDE SEQUENCE [LARGE SCALE GENOMIC DNA]</scope>
    <source>
        <strain evidence="6 7">W9323</strain>
    </source>
</reference>
<sequence>MSHMILITHKLKMVKLIRRYLSTNKIKLDWISSYDIGKVLQQPDRYLAVLIDTSGFTSGSLNAVMTANQKHSVPIILLNGSQDNVKQTLSMFHDLYSFYWKVPKQENTKIWLNPYVVFDLNEHLIINRNQLIPLPCIEYKLLKALCKKSPNYLSTRQLLDIVWGENKFVNVDTVYVHIRRLRQKIETNPDQPIVLINRKGVGYRVKSDCVESHQMQHLV</sequence>
<dbReference type="GO" id="GO:0000160">
    <property type="term" value="P:phosphorelay signal transduction system"/>
    <property type="evidence" value="ECO:0007669"/>
    <property type="project" value="InterPro"/>
</dbReference>
<keyword evidence="3" id="KW-0804">Transcription</keyword>
<dbReference type="SUPFAM" id="SSF46894">
    <property type="entry name" value="C-terminal effector domain of the bipartite response regulators"/>
    <property type="match status" value="1"/>
</dbReference>
<dbReference type="Proteomes" id="UP000503088">
    <property type="component" value="Chromosome"/>
</dbReference>
<dbReference type="SMART" id="SM00862">
    <property type="entry name" value="Trans_reg_C"/>
    <property type="match status" value="1"/>
</dbReference>
<dbReference type="PROSITE" id="PS51755">
    <property type="entry name" value="OMPR_PHOB"/>
    <property type="match status" value="1"/>
</dbReference>
<gene>
    <name evidence="6" type="ORF">GXN76_13610</name>
</gene>
<dbReference type="KEGG" id="kpul:GXN76_13610"/>
<dbReference type="InterPro" id="IPR001867">
    <property type="entry name" value="OmpR/PhoB-type_DNA-bd"/>
</dbReference>
<dbReference type="CDD" id="cd00383">
    <property type="entry name" value="trans_reg_C"/>
    <property type="match status" value="1"/>
</dbReference>
<dbReference type="Pfam" id="PF00486">
    <property type="entry name" value="Trans_reg_C"/>
    <property type="match status" value="1"/>
</dbReference>
<evidence type="ECO:0000256" key="3">
    <source>
        <dbReference type="ARBA" id="ARBA00023163"/>
    </source>
</evidence>
<evidence type="ECO:0000256" key="4">
    <source>
        <dbReference type="PROSITE-ProRule" id="PRU01091"/>
    </source>
</evidence>
<organism evidence="6 7">
    <name type="scientific">Kroppenstedtia pulmonis</name>
    <dbReference type="NCBI Taxonomy" id="1380685"/>
    <lineage>
        <taxon>Bacteria</taxon>
        <taxon>Bacillati</taxon>
        <taxon>Bacillota</taxon>
        <taxon>Bacilli</taxon>
        <taxon>Bacillales</taxon>
        <taxon>Thermoactinomycetaceae</taxon>
        <taxon>Kroppenstedtia</taxon>
    </lineage>
</organism>
<keyword evidence="7" id="KW-1185">Reference proteome</keyword>
<protein>
    <submittedName>
        <fullName evidence="6">Response regulator transcription factor</fullName>
    </submittedName>
</protein>
<keyword evidence="1" id="KW-0805">Transcription regulation</keyword>